<gene>
    <name evidence="1" type="ORF">FNJ60_10590</name>
</gene>
<protein>
    <recommendedName>
        <fullName evidence="3">Bacterial repeat domain-containing protein</fullName>
    </recommendedName>
</protein>
<accession>A0A5D3EAH1</accession>
<keyword evidence="2" id="KW-1185">Reference proteome</keyword>
<evidence type="ECO:0000313" key="2">
    <source>
        <dbReference type="Proteomes" id="UP000324383"/>
    </source>
</evidence>
<evidence type="ECO:0008006" key="3">
    <source>
        <dbReference type="Google" id="ProtNLM"/>
    </source>
</evidence>
<dbReference type="RefSeq" id="WP_148730681.1">
    <property type="nucleotide sequence ID" value="NZ_VKLW01000023.1"/>
</dbReference>
<proteinExistence type="predicted"/>
<dbReference type="PROSITE" id="PS51257">
    <property type="entry name" value="PROKAR_LIPOPROTEIN"/>
    <property type="match status" value="1"/>
</dbReference>
<reference evidence="1 2" key="1">
    <citation type="submission" date="2019-07" db="EMBL/GenBank/DDBJ databases">
        <title>Draft Genome Sequences of Bacteroides pyogenes Strains Isolated from the Uterus Holstein Dairy Cows with Metritis.</title>
        <authorList>
            <person name="Cunha F."/>
            <person name="Galvao K.N."/>
            <person name="Jeon S.J."/>
            <person name="Jeong K.C."/>
        </authorList>
    </citation>
    <scope>NUCLEOTIDE SEQUENCE [LARGE SCALE GENOMIC DNA]</scope>
    <source>
        <strain evidence="1 2">KG-31</strain>
    </source>
</reference>
<dbReference type="Proteomes" id="UP000324383">
    <property type="component" value="Unassembled WGS sequence"/>
</dbReference>
<comment type="caution">
    <text evidence="1">The sequence shown here is derived from an EMBL/GenBank/DDBJ whole genome shotgun (WGS) entry which is preliminary data.</text>
</comment>
<evidence type="ECO:0000313" key="1">
    <source>
        <dbReference type="EMBL" id="TYK32849.1"/>
    </source>
</evidence>
<dbReference type="EMBL" id="VKLW01000023">
    <property type="protein sequence ID" value="TYK32849.1"/>
    <property type="molecule type" value="Genomic_DNA"/>
</dbReference>
<dbReference type="AlphaFoldDB" id="A0A5D3EAH1"/>
<organism evidence="1 2">
    <name type="scientific">Bacteroides pyogenes</name>
    <dbReference type="NCBI Taxonomy" id="310300"/>
    <lineage>
        <taxon>Bacteria</taxon>
        <taxon>Pseudomonadati</taxon>
        <taxon>Bacteroidota</taxon>
        <taxon>Bacteroidia</taxon>
        <taxon>Bacteroidales</taxon>
        <taxon>Bacteroidaceae</taxon>
        <taxon>Bacteroides</taxon>
    </lineage>
</organism>
<name>A0A5D3EAH1_9BACE</name>
<sequence length="235" mass="26587">MKVIVYIIGFLCLSFLFFACGEDSLNRDKKEKNLIKISTEVSIDGEDVSSTRASSVAGYTSGDGLYHQGEPFTVTAHANQGYELIRFYERTTNDKKFTGKSSYEGEASIDLVFKAEMARLYEITTVALSVRPGERIFYLSSPIPVSKEICSRIKIREEIWRQDYEDSPDELIYQEEYFISLIIPVGAKVSNKETIESTVSGNNKQISILSIEHGWNGKLLNGGIYRLKNNAWFID</sequence>